<evidence type="ECO:0000313" key="2">
    <source>
        <dbReference type="Proteomes" id="UP000638648"/>
    </source>
</evidence>
<sequence length="37" mass="4147">MARILELQSLEVEHASAAESNWSLWECCSQGSLFNCC</sequence>
<dbReference type="RefSeq" id="WP_192750765.1">
    <property type="nucleotide sequence ID" value="NZ_BAABJL010000109.1"/>
</dbReference>
<protein>
    <recommendedName>
        <fullName evidence="3">SapB/AmfS family lantipeptide</fullName>
    </recommendedName>
</protein>
<gene>
    <name evidence="1" type="ORF">HEB94_003528</name>
</gene>
<dbReference type="Proteomes" id="UP000638648">
    <property type="component" value="Unassembled WGS sequence"/>
</dbReference>
<name>A0A927MTK9_9ACTN</name>
<dbReference type="AlphaFoldDB" id="A0A927MTK9"/>
<evidence type="ECO:0000313" key="1">
    <source>
        <dbReference type="EMBL" id="MBE1606680.1"/>
    </source>
</evidence>
<dbReference type="InterPro" id="IPR045825">
    <property type="entry name" value="RamS"/>
</dbReference>
<keyword evidence="2" id="KW-1185">Reference proteome</keyword>
<proteinExistence type="predicted"/>
<comment type="caution">
    <text evidence="1">The sequence shown here is derived from an EMBL/GenBank/DDBJ whole genome shotgun (WGS) entry which is preliminary data.</text>
</comment>
<dbReference type="Pfam" id="PF19402">
    <property type="entry name" value="RamS"/>
    <property type="match status" value="1"/>
</dbReference>
<accession>A0A927MTK9</accession>
<dbReference type="EMBL" id="JADBEM010000001">
    <property type="protein sequence ID" value="MBE1606680.1"/>
    <property type="molecule type" value="Genomic_DNA"/>
</dbReference>
<organism evidence="1 2">
    <name type="scientific">Actinopolymorpha pittospori</name>
    <dbReference type="NCBI Taxonomy" id="648752"/>
    <lineage>
        <taxon>Bacteria</taxon>
        <taxon>Bacillati</taxon>
        <taxon>Actinomycetota</taxon>
        <taxon>Actinomycetes</taxon>
        <taxon>Propionibacteriales</taxon>
        <taxon>Actinopolymorphaceae</taxon>
        <taxon>Actinopolymorpha</taxon>
    </lineage>
</organism>
<evidence type="ECO:0008006" key="3">
    <source>
        <dbReference type="Google" id="ProtNLM"/>
    </source>
</evidence>
<reference evidence="1" key="1">
    <citation type="submission" date="2020-10" db="EMBL/GenBank/DDBJ databases">
        <title>Sequencing the genomes of 1000 actinobacteria strains.</title>
        <authorList>
            <person name="Klenk H.-P."/>
        </authorList>
    </citation>
    <scope>NUCLEOTIDE SEQUENCE</scope>
    <source>
        <strain evidence="1">DSM 45354</strain>
    </source>
</reference>
<dbReference type="NCBIfam" id="NF033212">
    <property type="entry name" value="SapB_AmfS_lanti"/>
    <property type="match status" value="1"/>
</dbReference>